<organism evidence="1 2">
    <name type="scientific">Phormidium tenue FACHB-1050</name>
    <dbReference type="NCBI Taxonomy" id="2692857"/>
    <lineage>
        <taxon>Bacteria</taxon>
        <taxon>Bacillati</taxon>
        <taxon>Cyanobacteriota</taxon>
        <taxon>Cyanophyceae</taxon>
        <taxon>Oscillatoriophycideae</taxon>
        <taxon>Oscillatoriales</taxon>
        <taxon>Oscillatoriaceae</taxon>
        <taxon>Phormidium</taxon>
    </lineage>
</organism>
<evidence type="ECO:0000313" key="1">
    <source>
        <dbReference type="EMBL" id="MBD2319262.1"/>
    </source>
</evidence>
<dbReference type="InterPro" id="IPR024524">
    <property type="entry name" value="DUF3800"/>
</dbReference>
<gene>
    <name evidence="1" type="ORF">H6G05_20750</name>
</gene>
<keyword evidence="2" id="KW-1185">Reference proteome</keyword>
<accession>A0ABR8CHV2</accession>
<reference evidence="1 2" key="1">
    <citation type="journal article" date="2020" name="ISME J.">
        <title>Comparative genomics reveals insights into cyanobacterial evolution and habitat adaptation.</title>
        <authorList>
            <person name="Chen M.Y."/>
            <person name="Teng W.K."/>
            <person name="Zhao L."/>
            <person name="Hu C.X."/>
            <person name="Zhou Y.K."/>
            <person name="Han B.P."/>
            <person name="Song L.R."/>
            <person name="Shu W.S."/>
        </authorList>
    </citation>
    <scope>NUCLEOTIDE SEQUENCE [LARGE SCALE GENOMIC DNA]</scope>
    <source>
        <strain evidence="1 2">FACHB-1050</strain>
    </source>
</reference>
<proteinExistence type="predicted"/>
<dbReference type="EMBL" id="JACJQY010000046">
    <property type="protein sequence ID" value="MBD2319262.1"/>
    <property type="molecule type" value="Genomic_DNA"/>
</dbReference>
<protein>
    <submittedName>
        <fullName evidence="1">DUF3800 domain-containing protein</fullName>
    </submittedName>
</protein>
<name>A0ABR8CHV2_9CYAN</name>
<sequence>MSQEYLIYCDESIDNGKYFSNFYGGVLVRSSDLDQVRKILQDRKIELNLLKEAKWSKVTDQYLSKYLGLMETFFDLVEVDKVKTRIMFTQNSIVAKSLRSEQLENEYFLLYYQFVKHAFGLQYSNPTNLPIQVRLYFDDLPDTREKVASFKAYIAGLNHFRQFEEANIKISLNQIAEVKSHDHAIMQCLDVVLGSMQFRLNDKHKEKPEGSRFRGKRTIAKEKLYKYISQRIRKIYPNFNIGVSTARSDVRNSWLHPYRHWLFKPREHEIDVSKTK</sequence>
<evidence type="ECO:0000313" key="2">
    <source>
        <dbReference type="Proteomes" id="UP000618445"/>
    </source>
</evidence>
<dbReference type="Proteomes" id="UP000618445">
    <property type="component" value="Unassembled WGS sequence"/>
</dbReference>
<dbReference type="RefSeq" id="WP_190581047.1">
    <property type="nucleotide sequence ID" value="NZ_CAWPQU010000041.1"/>
</dbReference>
<comment type="caution">
    <text evidence="1">The sequence shown here is derived from an EMBL/GenBank/DDBJ whole genome shotgun (WGS) entry which is preliminary data.</text>
</comment>
<dbReference type="Pfam" id="PF12686">
    <property type="entry name" value="DUF3800"/>
    <property type="match status" value="1"/>
</dbReference>